<accession>A0A423NCM4</accession>
<dbReference type="Pfam" id="PF14518">
    <property type="entry name" value="Haem_oxygenas_2"/>
    <property type="match status" value="1"/>
</dbReference>
<dbReference type="InterPro" id="IPR016084">
    <property type="entry name" value="Haem_Oase-like_multi-hlx"/>
</dbReference>
<dbReference type="Proteomes" id="UP000284207">
    <property type="component" value="Unassembled WGS sequence"/>
</dbReference>
<evidence type="ECO:0008006" key="4">
    <source>
        <dbReference type="Google" id="ProtNLM"/>
    </source>
</evidence>
<dbReference type="Gene3D" id="1.20.910.10">
    <property type="entry name" value="Heme oxygenase-like"/>
    <property type="match status" value="1"/>
</dbReference>
<dbReference type="RefSeq" id="WP_123420226.1">
    <property type="nucleotide sequence ID" value="NZ_MOCA01000012.1"/>
</dbReference>
<dbReference type="AlphaFoldDB" id="A0A423NCM4"/>
<reference evidence="2 3" key="1">
    <citation type="submission" date="2016-10" db="EMBL/GenBank/DDBJ databases">
        <title>Comparative genome analysis of multiple Pseudomonas spp. focuses on biocontrol and plant growth promoting traits.</title>
        <authorList>
            <person name="Tao X.-Y."/>
            <person name="Taylor C.G."/>
        </authorList>
    </citation>
    <scope>NUCLEOTIDE SEQUENCE [LARGE SCALE GENOMIC DNA]</scope>
    <source>
        <strain evidence="2 3">36B3</strain>
    </source>
</reference>
<evidence type="ECO:0000313" key="2">
    <source>
        <dbReference type="EMBL" id="RON95984.1"/>
    </source>
</evidence>
<comment type="caution">
    <text evidence="2">The sequence shown here is derived from an EMBL/GenBank/DDBJ whole genome shotgun (WGS) entry which is preliminary data.</text>
</comment>
<evidence type="ECO:0000256" key="1">
    <source>
        <dbReference type="SAM" id="MobiDB-lite"/>
    </source>
</evidence>
<evidence type="ECO:0000313" key="3">
    <source>
        <dbReference type="Proteomes" id="UP000284207"/>
    </source>
</evidence>
<proteinExistence type="predicted"/>
<name>A0A423NCM4_9PSED</name>
<sequence>MSLIEIPTRKSSGKTSRPADTERRLYDRLLAEDSTADRAALDFLRRQLSTAAALPDDLPGSAEELLRWSETRCAKVAGEYADYLEQRQQGGPRRYFRNKSHALYFILHVAPTKEVDGAWLAGLLPQWQDPRFDDLLDTYLEELGEGVPRQNHVVIYRKLLAEHDCSDLSGLADEYFLQGAVQLALGRFGAQFLPEVIGFNLGYEQLPLHLLITAYELAELGIDPHYFRLHVTIDNASTGHARKAVQSMLELMPLGEERDEFYRRMAIGYRLNDVGKGTTAVIKEFDLQHEVIAMLERKAVFGRHMHSDYCRIENRTINQWLATPGQMGEFLAALERKSWIKRGEAVEESRFWRLIDGSDAAMFGVFNGYEKQLMRDWITEDCPASRPRPYVRREAAVEETFDDDADLLNLEAALADKPSTEQMEILLPWLQPQRHWRPAGLFATRRFMQLRARLR</sequence>
<dbReference type="SMART" id="SM01236">
    <property type="entry name" value="Haem_oxygenase_2"/>
    <property type="match status" value="1"/>
</dbReference>
<dbReference type="EMBL" id="MOCA01000012">
    <property type="protein sequence ID" value="RON95984.1"/>
    <property type="molecule type" value="Genomic_DNA"/>
</dbReference>
<protein>
    <recommendedName>
        <fullName evidence="4">Iron-containing redox enzyme family protein</fullName>
    </recommendedName>
</protein>
<organism evidence="2 3">
    <name type="scientific">Pseudomonas moraviensis</name>
    <dbReference type="NCBI Taxonomy" id="321662"/>
    <lineage>
        <taxon>Bacteria</taxon>
        <taxon>Pseudomonadati</taxon>
        <taxon>Pseudomonadota</taxon>
        <taxon>Gammaproteobacteria</taxon>
        <taxon>Pseudomonadales</taxon>
        <taxon>Pseudomonadaceae</taxon>
        <taxon>Pseudomonas</taxon>
    </lineage>
</organism>
<feature type="region of interest" description="Disordered" evidence="1">
    <location>
        <begin position="1"/>
        <end position="20"/>
    </location>
</feature>
<gene>
    <name evidence="2" type="ORF">BK674_26235</name>
</gene>